<accession>A0ABW8C1M8</accession>
<proteinExistence type="predicted"/>
<comment type="caution">
    <text evidence="1">The sequence shown here is derived from an EMBL/GenBank/DDBJ whole genome shotgun (WGS) entry which is preliminary data.</text>
</comment>
<dbReference type="Proteomes" id="UP001614394">
    <property type="component" value="Unassembled WGS sequence"/>
</dbReference>
<organism evidence="1 2">
    <name type="scientific">Streptomyces fildesensis</name>
    <dbReference type="NCBI Taxonomy" id="375757"/>
    <lineage>
        <taxon>Bacteria</taxon>
        <taxon>Bacillati</taxon>
        <taxon>Actinomycetota</taxon>
        <taxon>Actinomycetes</taxon>
        <taxon>Kitasatosporales</taxon>
        <taxon>Streptomycetaceae</taxon>
        <taxon>Streptomyces</taxon>
    </lineage>
</organism>
<name>A0ABW8C1M8_9ACTN</name>
<evidence type="ECO:0000313" key="2">
    <source>
        <dbReference type="Proteomes" id="UP001614394"/>
    </source>
</evidence>
<dbReference type="RefSeq" id="WP_399643651.1">
    <property type="nucleotide sequence ID" value="NZ_JBITYG010000001.1"/>
</dbReference>
<dbReference type="NCBIfam" id="TIGR04268">
    <property type="entry name" value="FxSxx-COOH"/>
    <property type="match status" value="1"/>
</dbReference>
<reference evidence="1 2" key="1">
    <citation type="submission" date="2024-10" db="EMBL/GenBank/DDBJ databases">
        <title>The Natural Products Discovery Center: Release of the First 8490 Sequenced Strains for Exploring Actinobacteria Biosynthetic Diversity.</title>
        <authorList>
            <person name="Kalkreuter E."/>
            <person name="Kautsar S.A."/>
            <person name="Yang D."/>
            <person name="Bader C.D."/>
            <person name="Teijaro C.N."/>
            <person name="Fluegel L."/>
            <person name="Davis C.M."/>
            <person name="Simpson J.R."/>
            <person name="Lauterbach L."/>
            <person name="Steele A.D."/>
            <person name="Gui C."/>
            <person name="Meng S."/>
            <person name="Li G."/>
            <person name="Viehrig K."/>
            <person name="Ye F."/>
            <person name="Su P."/>
            <person name="Kiefer A.F."/>
            <person name="Nichols A."/>
            <person name="Cepeda A.J."/>
            <person name="Yan W."/>
            <person name="Fan B."/>
            <person name="Jiang Y."/>
            <person name="Adhikari A."/>
            <person name="Zheng C.-J."/>
            <person name="Schuster L."/>
            <person name="Cowan T.M."/>
            <person name="Smanski M.J."/>
            <person name="Chevrette M.G."/>
            <person name="De Carvalho L.P.S."/>
            <person name="Shen B."/>
        </authorList>
    </citation>
    <scope>NUCLEOTIDE SEQUENCE [LARGE SCALE GENOMIC DNA]</scope>
    <source>
        <strain evidence="1 2">NPDC053399</strain>
    </source>
</reference>
<gene>
    <name evidence="1" type="primary">fxsA</name>
    <name evidence="1" type="ORF">ACIGXA_02290</name>
</gene>
<keyword evidence="2" id="KW-1185">Reference proteome</keyword>
<sequence>MAEDPDGVPDLLDLDLETLRELDHPVLSEVLEGLRTRLGEPSETLWAFNSAF</sequence>
<dbReference type="EMBL" id="JBITYG010000001">
    <property type="protein sequence ID" value="MFI9099326.1"/>
    <property type="molecule type" value="Genomic_DNA"/>
</dbReference>
<dbReference type="InterPro" id="IPR026334">
    <property type="entry name" value="FxSxx-COOH"/>
</dbReference>
<protein>
    <submittedName>
        <fullName evidence="1">FxSxx-COOH cyclophane-containing RiPP peptide</fullName>
    </submittedName>
</protein>
<evidence type="ECO:0000313" key="1">
    <source>
        <dbReference type="EMBL" id="MFI9099326.1"/>
    </source>
</evidence>